<dbReference type="PANTHER" id="PTHR43404">
    <property type="entry name" value="LIPOPOLYSACCHARIDE CHOLINEPHOSPHOTRANSFERASE LICD"/>
    <property type="match status" value="1"/>
</dbReference>
<reference evidence="4" key="1">
    <citation type="submission" date="2015-05" db="EMBL/GenBank/DDBJ databases">
        <authorList>
            <person name="Collingro A."/>
        </authorList>
    </citation>
    <scope>NUCLEOTIDE SEQUENCE [LARGE SCALE GENOMIC DNA]</scope>
    <source>
        <strain evidence="4">Ps</strain>
    </source>
</reference>
<keyword evidence="1" id="KW-0472">Membrane</keyword>
<evidence type="ECO:0000313" key="3">
    <source>
        <dbReference type="EMBL" id="CRX37177.1"/>
    </source>
</evidence>
<dbReference type="PANTHER" id="PTHR43404:SF2">
    <property type="entry name" value="LIPOPOLYSACCHARIDE CHOLINEPHOSPHOTRANSFERASE LICD"/>
    <property type="match status" value="1"/>
</dbReference>
<dbReference type="InterPro" id="IPR052942">
    <property type="entry name" value="LPS_cholinephosphotransferase"/>
</dbReference>
<dbReference type="Proteomes" id="UP000242141">
    <property type="component" value="Unassembled WGS sequence"/>
</dbReference>
<organism evidence="3 4">
    <name type="scientific">Candidatus Hepatoplasma crinochetorum</name>
    <dbReference type="NCBI Taxonomy" id="295596"/>
    <lineage>
        <taxon>Bacteria</taxon>
        <taxon>Bacillati</taxon>
        <taxon>Mycoplasmatota</taxon>
        <taxon>Mollicutes</taxon>
        <taxon>Candidatus Hepatoplasmataceae</taxon>
        <taxon>Candidatus Hepatoplasma</taxon>
    </lineage>
</organism>
<accession>A0A0G7ZLX9</accession>
<dbReference type="InterPro" id="IPR007074">
    <property type="entry name" value="LicD/FKTN/FKRP_NTP_transf"/>
</dbReference>
<dbReference type="Pfam" id="PF04991">
    <property type="entry name" value="LicD"/>
    <property type="match status" value="1"/>
</dbReference>
<dbReference type="AlphaFoldDB" id="A0A0G7ZLX9"/>
<keyword evidence="1" id="KW-0812">Transmembrane</keyword>
<name>A0A0G7ZLX9_9MOLU</name>
<dbReference type="GO" id="GO:0009100">
    <property type="term" value="P:glycoprotein metabolic process"/>
    <property type="evidence" value="ECO:0007669"/>
    <property type="project" value="UniProtKB-ARBA"/>
</dbReference>
<keyword evidence="1" id="KW-1133">Transmembrane helix</keyword>
<evidence type="ECO:0000313" key="4">
    <source>
        <dbReference type="Proteomes" id="UP000242141"/>
    </source>
</evidence>
<proteinExistence type="predicted"/>
<gene>
    <name evidence="3" type="ORF">HEPPS_03990</name>
</gene>
<feature type="domain" description="LicD/FKTN/FKRP nucleotidyltransferase" evidence="2">
    <location>
        <begin position="25"/>
        <end position="225"/>
    </location>
</feature>
<dbReference type="EMBL" id="CWGI01000001">
    <property type="protein sequence ID" value="CRX37177.1"/>
    <property type="molecule type" value="Genomic_DNA"/>
</dbReference>
<evidence type="ECO:0000256" key="1">
    <source>
        <dbReference type="SAM" id="Phobius"/>
    </source>
</evidence>
<feature type="transmembrane region" description="Helical" evidence="1">
    <location>
        <begin position="174"/>
        <end position="194"/>
    </location>
</feature>
<sequence length="289" mass="35008">MKEITFEEFQKLNREGFIKINRAIKSLGIKWWAHSGTLLGAIRENGFLPWDDDIDMGMAIDDYLKYRDDLNKIAQENNYKFADRLKYIGMNASRFIYNEKFIVSYEGKKYLSSPFIDIMIAIPIKKENKFKFKIWEWENKFFFLFNSLPPIFPKIDTRYGKIKKVHWYEQTGAAIAQIILFWMIPFFYLQNYWLKKKAKNKKNYKNLILYHTYTSRVFIYQKENLIKRKIFNEKEFIYISRSYIKELNSAFGKNWNKKPPIENQIPKHIIYNPYNPKKKEAKIYPHIAK</sequence>
<protein>
    <submittedName>
        <fullName evidence="3">| / LPS biosynthesis protein / 50628:51494 Forward</fullName>
    </submittedName>
</protein>
<evidence type="ECO:0000259" key="2">
    <source>
        <dbReference type="Pfam" id="PF04991"/>
    </source>
</evidence>
<keyword evidence="4" id="KW-1185">Reference proteome</keyword>